<feature type="modified residue" description="4-aspartylphosphate" evidence="5">
    <location>
        <position position="63"/>
    </location>
</feature>
<dbReference type="Gene3D" id="3.40.50.2300">
    <property type="match status" value="1"/>
</dbReference>
<feature type="domain" description="HTH luxR-type" evidence="6">
    <location>
        <begin position="153"/>
        <end position="218"/>
    </location>
</feature>
<dbReference type="CDD" id="cd17535">
    <property type="entry name" value="REC_NarL-like"/>
    <property type="match status" value="1"/>
</dbReference>
<dbReference type="PANTHER" id="PTHR43214">
    <property type="entry name" value="TWO-COMPONENT RESPONSE REGULATOR"/>
    <property type="match status" value="1"/>
</dbReference>
<dbReference type="SUPFAM" id="SSF46894">
    <property type="entry name" value="C-terminal effector domain of the bipartite response regulators"/>
    <property type="match status" value="1"/>
</dbReference>
<keyword evidence="9" id="KW-1185">Reference proteome</keyword>
<dbReference type="InterPro" id="IPR011006">
    <property type="entry name" value="CheY-like_superfamily"/>
</dbReference>
<evidence type="ECO:0000313" key="8">
    <source>
        <dbReference type="EMBL" id="MFB9990958.1"/>
    </source>
</evidence>
<evidence type="ECO:0000313" key="9">
    <source>
        <dbReference type="Proteomes" id="UP001589733"/>
    </source>
</evidence>
<evidence type="ECO:0000256" key="3">
    <source>
        <dbReference type="ARBA" id="ARBA00023125"/>
    </source>
</evidence>
<name>A0ABV6ATY2_9DEIO</name>
<dbReference type="InterPro" id="IPR058245">
    <property type="entry name" value="NreC/VraR/RcsB-like_REC"/>
</dbReference>
<dbReference type="EMBL" id="JBHLYR010000010">
    <property type="protein sequence ID" value="MFB9990958.1"/>
    <property type="molecule type" value="Genomic_DNA"/>
</dbReference>
<dbReference type="Proteomes" id="UP001589733">
    <property type="component" value="Unassembled WGS sequence"/>
</dbReference>
<dbReference type="PROSITE" id="PS50110">
    <property type="entry name" value="RESPONSE_REGULATORY"/>
    <property type="match status" value="1"/>
</dbReference>
<comment type="caution">
    <text evidence="8">The sequence shown here is derived from an EMBL/GenBank/DDBJ whole genome shotgun (WGS) entry which is preliminary data.</text>
</comment>
<dbReference type="Pfam" id="PF00196">
    <property type="entry name" value="GerE"/>
    <property type="match status" value="1"/>
</dbReference>
<sequence>MEPMPPSPPHIRVLIADDHRLFREGVRALLSVSDTIEVVGEAQDGRQAVELCEQLSPDVVILDLQMPHLGGLEALRLLLRGPHPPGVLVVSMFDDDEHVFAALQAGARGYLLKGAAPEDLLRAVEAVARGEALFGSEIAQRLTRHFNQPSRPSRALFPELTDRERGILSQIAQGQRNPAIARNLEISEKTVRNHITSIFSKLQVASRTEAAQLAQEAGL</sequence>
<keyword evidence="3" id="KW-0238">DNA-binding</keyword>
<organism evidence="8 9">
    <name type="scientific">Deinococcus oregonensis</name>
    <dbReference type="NCBI Taxonomy" id="1805970"/>
    <lineage>
        <taxon>Bacteria</taxon>
        <taxon>Thermotogati</taxon>
        <taxon>Deinococcota</taxon>
        <taxon>Deinococci</taxon>
        <taxon>Deinococcales</taxon>
        <taxon>Deinococcaceae</taxon>
        <taxon>Deinococcus</taxon>
    </lineage>
</organism>
<dbReference type="PRINTS" id="PR00038">
    <property type="entry name" value="HTHLUXR"/>
</dbReference>
<dbReference type="SMART" id="SM00448">
    <property type="entry name" value="REC"/>
    <property type="match status" value="1"/>
</dbReference>
<dbReference type="InterPro" id="IPR000792">
    <property type="entry name" value="Tscrpt_reg_LuxR_C"/>
</dbReference>
<evidence type="ECO:0000256" key="4">
    <source>
        <dbReference type="ARBA" id="ARBA00023163"/>
    </source>
</evidence>
<evidence type="ECO:0000256" key="2">
    <source>
        <dbReference type="ARBA" id="ARBA00023015"/>
    </source>
</evidence>
<evidence type="ECO:0000259" key="6">
    <source>
        <dbReference type="PROSITE" id="PS50043"/>
    </source>
</evidence>
<dbReference type="Pfam" id="PF00072">
    <property type="entry name" value="Response_reg"/>
    <property type="match status" value="1"/>
</dbReference>
<dbReference type="InterPro" id="IPR039420">
    <property type="entry name" value="WalR-like"/>
</dbReference>
<evidence type="ECO:0000259" key="7">
    <source>
        <dbReference type="PROSITE" id="PS50110"/>
    </source>
</evidence>
<dbReference type="CDD" id="cd06170">
    <property type="entry name" value="LuxR_C_like"/>
    <property type="match status" value="1"/>
</dbReference>
<dbReference type="PANTHER" id="PTHR43214:SF24">
    <property type="entry name" value="TRANSCRIPTIONAL REGULATORY PROTEIN NARL-RELATED"/>
    <property type="match status" value="1"/>
</dbReference>
<dbReference type="SUPFAM" id="SSF52172">
    <property type="entry name" value="CheY-like"/>
    <property type="match status" value="1"/>
</dbReference>
<keyword evidence="1 5" id="KW-0597">Phosphoprotein</keyword>
<dbReference type="InterPro" id="IPR016032">
    <property type="entry name" value="Sig_transdc_resp-reg_C-effctor"/>
</dbReference>
<evidence type="ECO:0000256" key="1">
    <source>
        <dbReference type="ARBA" id="ARBA00022553"/>
    </source>
</evidence>
<feature type="domain" description="Response regulatory" evidence="7">
    <location>
        <begin position="12"/>
        <end position="128"/>
    </location>
</feature>
<gene>
    <name evidence="8" type="ORF">ACFFLM_03035</name>
</gene>
<evidence type="ECO:0000256" key="5">
    <source>
        <dbReference type="PROSITE-ProRule" id="PRU00169"/>
    </source>
</evidence>
<proteinExistence type="predicted"/>
<dbReference type="PROSITE" id="PS00622">
    <property type="entry name" value="HTH_LUXR_1"/>
    <property type="match status" value="1"/>
</dbReference>
<dbReference type="PROSITE" id="PS50043">
    <property type="entry name" value="HTH_LUXR_2"/>
    <property type="match status" value="1"/>
</dbReference>
<dbReference type="SMART" id="SM00421">
    <property type="entry name" value="HTH_LUXR"/>
    <property type="match status" value="1"/>
</dbReference>
<accession>A0ABV6ATY2</accession>
<reference evidence="8 9" key="1">
    <citation type="submission" date="2024-09" db="EMBL/GenBank/DDBJ databases">
        <authorList>
            <person name="Sun Q."/>
            <person name="Mori K."/>
        </authorList>
    </citation>
    <scope>NUCLEOTIDE SEQUENCE [LARGE SCALE GENOMIC DNA]</scope>
    <source>
        <strain evidence="8 9">JCM 13503</strain>
    </source>
</reference>
<dbReference type="RefSeq" id="WP_380005418.1">
    <property type="nucleotide sequence ID" value="NZ_JBHLYR010000010.1"/>
</dbReference>
<protein>
    <submittedName>
        <fullName evidence="8">Response regulator</fullName>
    </submittedName>
</protein>
<dbReference type="InterPro" id="IPR001789">
    <property type="entry name" value="Sig_transdc_resp-reg_receiver"/>
</dbReference>
<keyword evidence="2" id="KW-0805">Transcription regulation</keyword>
<keyword evidence="4" id="KW-0804">Transcription</keyword>